<comment type="caution">
    <text evidence="5">The sequence shown here is derived from an EMBL/GenBank/DDBJ whole genome shotgun (WGS) entry which is preliminary data.</text>
</comment>
<evidence type="ECO:0000259" key="4">
    <source>
        <dbReference type="Pfam" id="PF01734"/>
    </source>
</evidence>
<reference evidence="5" key="1">
    <citation type="journal article" date="2014" name="Int. J. Syst. Evol. Microbiol.">
        <title>Complete genome sequence of Corynebacterium casei LMG S-19264T (=DSM 44701T), isolated from a smear-ripened cheese.</title>
        <authorList>
            <consortium name="US DOE Joint Genome Institute (JGI-PGF)"/>
            <person name="Walter F."/>
            <person name="Albersmeier A."/>
            <person name="Kalinowski J."/>
            <person name="Ruckert C."/>
        </authorList>
    </citation>
    <scope>NUCLEOTIDE SEQUENCE</scope>
    <source>
        <strain evidence="5">CGMCC 1.12160</strain>
    </source>
</reference>
<gene>
    <name evidence="5" type="ORF">GCM10011366_09160</name>
</gene>
<keyword evidence="6" id="KW-1185">Reference proteome</keyword>
<feature type="domain" description="PNPLA" evidence="4">
    <location>
        <begin position="48"/>
        <end position="285"/>
    </location>
</feature>
<dbReference type="EMBL" id="BMEM01000001">
    <property type="protein sequence ID" value="GGF43492.1"/>
    <property type="molecule type" value="Genomic_DNA"/>
</dbReference>
<reference evidence="5" key="2">
    <citation type="submission" date="2020-09" db="EMBL/GenBank/DDBJ databases">
        <authorList>
            <person name="Sun Q."/>
            <person name="Zhou Y."/>
        </authorList>
    </citation>
    <scope>NUCLEOTIDE SEQUENCE</scope>
    <source>
        <strain evidence="5">CGMCC 1.12160</strain>
    </source>
</reference>
<dbReference type="Proteomes" id="UP000605670">
    <property type="component" value="Unassembled WGS sequence"/>
</dbReference>
<protein>
    <submittedName>
        <fullName evidence="5">Patatin</fullName>
    </submittedName>
</protein>
<name>A0A917BGD8_9MICO</name>
<dbReference type="Pfam" id="PF01734">
    <property type="entry name" value="Patatin"/>
    <property type="match status" value="1"/>
</dbReference>
<dbReference type="PANTHER" id="PTHR14226">
    <property type="entry name" value="NEUROPATHY TARGET ESTERASE/SWISS CHEESE D.MELANOGASTER"/>
    <property type="match status" value="1"/>
</dbReference>
<keyword evidence="3" id="KW-0443">Lipid metabolism</keyword>
<organism evidence="5 6">
    <name type="scientific">Ornithinimicrobium tianjinense</name>
    <dbReference type="NCBI Taxonomy" id="1195761"/>
    <lineage>
        <taxon>Bacteria</taxon>
        <taxon>Bacillati</taxon>
        <taxon>Actinomycetota</taxon>
        <taxon>Actinomycetes</taxon>
        <taxon>Micrococcales</taxon>
        <taxon>Ornithinimicrobiaceae</taxon>
        <taxon>Ornithinimicrobium</taxon>
    </lineage>
</organism>
<dbReference type="GO" id="GO:0016042">
    <property type="term" value="P:lipid catabolic process"/>
    <property type="evidence" value="ECO:0007669"/>
    <property type="project" value="UniProtKB-KW"/>
</dbReference>
<evidence type="ECO:0000256" key="1">
    <source>
        <dbReference type="ARBA" id="ARBA00022801"/>
    </source>
</evidence>
<evidence type="ECO:0000256" key="2">
    <source>
        <dbReference type="ARBA" id="ARBA00022963"/>
    </source>
</evidence>
<proteinExistence type="predicted"/>
<dbReference type="InterPro" id="IPR016035">
    <property type="entry name" value="Acyl_Trfase/lysoPLipase"/>
</dbReference>
<dbReference type="AlphaFoldDB" id="A0A917BGD8"/>
<evidence type="ECO:0000313" key="6">
    <source>
        <dbReference type="Proteomes" id="UP000605670"/>
    </source>
</evidence>
<dbReference type="PANTHER" id="PTHR14226:SF78">
    <property type="entry name" value="SLR0060 PROTEIN"/>
    <property type="match status" value="1"/>
</dbReference>
<dbReference type="InterPro" id="IPR050301">
    <property type="entry name" value="NTE"/>
</dbReference>
<evidence type="ECO:0000256" key="3">
    <source>
        <dbReference type="ARBA" id="ARBA00023098"/>
    </source>
</evidence>
<keyword evidence="2" id="KW-0442">Lipid degradation</keyword>
<evidence type="ECO:0000313" key="5">
    <source>
        <dbReference type="EMBL" id="GGF43492.1"/>
    </source>
</evidence>
<dbReference type="SUPFAM" id="SSF52151">
    <property type="entry name" value="FabD/lysophospholipase-like"/>
    <property type="match status" value="1"/>
</dbReference>
<dbReference type="Gene3D" id="3.40.1090.10">
    <property type="entry name" value="Cytosolic phospholipase A2 catalytic domain"/>
    <property type="match status" value="2"/>
</dbReference>
<dbReference type="InterPro" id="IPR002641">
    <property type="entry name" value="PNPLA_dom"/>
</dbReference>
<dbReference type="GO" id="GO:0016787">
    <property type="term" value="F:hydrolase activity"/>
    <property type="evidence" value="ECO:0007669"/>
    <property type="project" value="UniProtKB-KW"/>
</dbReference>
<accession>A0A917BGD8</accession>
<sequence>MPGSVLHHHGPGHPPGSSADLVLAQLEAARATAHHGPSARRPRSGTALCLSGGGFRAALFHLGAVRRLDELGVLGRLRTISAVSGGSIVANLLAHPDLEWPDPAGPPARVGGLEELVAAPLRTLTARNVRTPALLARLRPEAWGRAGVTTTVLADELERAVPWWGTDLREHRRGGPVILTGATETGYGVSWVFADARSVGPRGRVGDHRLGFAAPPPGLRIVDAVAASCAHPPWFEPFQLDGRELGLSGGVPDLDEPPEVRDAILRRLELADGGVYDNYGLEQVWSDHATVLVSDGGAVFRGRAAGSPVGRLWHLLSIAANGGQTTRLRWLRASFSAGILDGATWSLETPNTVSPVPGHAPEAGLVDGYPAGLVAAINRVRTDLDAFTPDEQMVLERHGYVVSDASVRRHSPATVALDAPLQPPHPQVADLDRARLALARSARVTALGRR</sequence>
<keyword evidence="1" id="KW-0378">Hydrolase</keyword>